<protein>
    <submittedName>
        <fullName evidence="2">Uncharacterized protein</fullName>
    </submittedName>
</protein>
<evidence type="ECO:0000313" key="2">
    <source>
        <dbReference type="EMBL" id="KAJ8049266.1"/>
    </source>
</evidence>
<reference evidence="2" key="1">
    <citation type="submission" date="2021-10" db="EMBL/GenBank/DDBJ databases">
        <title>Tropical sea cucumber genome reveals ecological adaptation and Cuvierian tubules defense mechanism.</title>
        <authorList>
            <person name="Chen T."/>
        </authorList>
    </citation>
    <scope>NUCLEOTIDE SEQUENCE</scope>
    <source>
        <strain evidence="2">Nanhai2018</strain>
        <tissue evidence="2">Muscle</tissue>
    </source>
</reference>
<name>A0A9Q1CQL2_HOLLE</name>
<sequence>MASKRKVTISAHPHRPCGKVCHTQDCLANLQHSRVYHIASFEEEKLNFAKTNYKINDDACICLKCYRTISHAWKMSFGGTRDEDQGDEGASTSGVTPAKKKRRQKERPPCFLESVGVCSNVSAHKTVIPDWPTFVSSMGLEVHAIEPQEQVDLCLLHYNMWHGRDRHKRCNVCRTAFDVARVYSIPEYALLMAHCQEIGDDKANLSEDSKVCGRCYRSFKHLIQQLRSVSFGEKPSMDADFRTS</sequence>
<evidence type="ECO:0000313" key="3">
    <source>
        <dbReference type="Proteomes" id="UP001152320"/>
    </source>
</evidence>
<evidence type="ECO:0000256" key="1">
    <source>
        <dbReference type="SAM" id="MobiDB-lite"/>
    </source>
</evidence>
<organism evidence="2 3">
    <name type="scientific">Holothuria leucospilota</name>
    <name type="common">Black long sea cucumber</name>
    <name type="synonym">Mertensiothuria leucospilota</name>
    <dbReference type="NCBI Taxonomy" id="206669"/>
    <lineage>
        <taxon>Eukaryota</taxon>
        <taxon>Metazoa</taxon>
        <taxon>Echinodermata</taxon>
        <taxon>Eleutherozoa</taxon>
        <taxon>Echinozoa</taxon>
        <taxon>Holothuroidea</taxon>
        <taxon>Aspidochirotacea</taxon>
        <taxon>Aspidochirotida</taxon>
        <taxon>Holothuriidae</taxon>
        <taxon>Holothuria</taxon>
    </lineage>
</organism>
<gene>
    <name evidence="2" type="ORF">HOLleu_01946</name>
</gene>
<dbReference type="AlphaFoldDB" id="A0A9Q1CQL2"/>
<dbReference type="OrthoDB" id="10608105at2759"/>
<accession>A0A9Q1CQL2</accession>
<dbReference type="Proteomes" id="UP001152320">
    <property type="component" value="Chromosome 1"/>
</dbReference>
<proteinExistence type="predicted"/>
<feature type="region of interest" description="Disordered" evidence="1">
    <location>
        <begin position="80"/>
        <end position="107"/>
    </location>
</feature>
<keyword evidence="3" id="KW-1185">Reference proteome</keyword>
<comment type="caution">
    <text evidence="2">The sequence shown here is derived from an EMBL/GenBank/DDBJ whole genome shotgun (WGS) entry which is preliminary data.</text>
</comment>
<dbReference type="EMBL" id="JAIZAY010000001">
    <property type="protein sequence ID" value="KAJ8049266.1"/>
    <property type="molecule type" value="Genomic_DNA"/>
</dbReference>